<dbReference type="InterPro" id="IPR050547">
    <property type="entry name" value="DEAD_box_RNA_helicases"/>
</dbReference>
<dbReference type="SMART" id="SM00490">
    <property type="entry name" value="HELICc"/>
    <property type="match status" value="1"/>
</dbReference>
<accession>A0A5D2AZI9</accession>
<evidence type="ECO:0000256" key="4">
    <source>
        <dbReference type="ARBA" id="ARBA00022806"/>
    </source>
</evidence>
<dbReference type="GO" id="GO:0003723">
    <property type="term" value="F:RNA binding"/>
    <property type="evidence" value="ECO:0007669"/>
    <property type="project" value="TreeGrafter"/>
</dbReference>
<keyword evidence="9" id="KW-1185">Reference proteome</keyword>
<evidence type="ECO:0000256" key="6">
    <source>
        <dbReference type="ARBA" id="ARBA00047984"/>
    </source>
</evidence>
<evidence type="ECO:0000256" key="5">
    <source>
        <dbReference type="ARBA" id="ARBA00022840"/>
    </source>
</evidence>
<dbReference type="InterPro" id="IPR011545">
    <property type="entry name" value="DEAD/DEAH_box_helicase_dom"/>
</dbReference>
<evidence type="ECO:0000256" key="2">
    <source>
        <dbReference type="ARBA" id="ARBA00022741"/>
    </source>
</evidence>
<protein>
    <recommendedName>
        <fullName evidence="1">RNA helicase</fullName>
        <ecNumber evidence="1">3.6.4.13</ecNumber>
    </recommendedName>
</protein>
<gene>
    <name evidence="8" type="ORF">ES288_D10G175400v1</name>
</gene>
<keyword evidence="2" id="KW-0547">Nucleotide-binding</keyword>
<dbReference type="EMBL" id="CM017710">
    <property type="protein sequence ID" value="TYG50437.1"/>
    <property type="molecule type" value="Genomic_DNA"/>
</dbReference>
<keyword evidence="3" id="KW-0378">Hydrolase</keyword>
<dbReference type="GO" id="GO:0003724">
    <property type="term" value="F:RNA helicase activity"/>
    <property type="evidence" value="ECO:0007669"/>
    <property type="project" value="UniProtKB-EC"/>
</dbReference>
<evidence type="ECO:0000256" key="3">
    <source>
        <dbReference type="ARBA" id="ARBA00022801"/>
    </source>
</evidence>
<evidence type="ECO:0000313" key="8">
    <source>
        <dbReference type="EMBL" id="TYG50437.1"/>
    </source>
</evidence>
<dbReference type="Proteomes" id="UP000323506">
    <property type="component" value="Chromosome D10"/>
</dbReference>
<evidence type="ECO:0000313" key="9">
    <source>
        <dbReference type="Proteomes" id="UP000323506"/>
    </source>
</evidence>
<dbReference type="GO" id="GO:0005524">
    <property type="term" value="F:ATP binding"/>
    <property type="evidence" value="ECO:0007669"/>
    <property type="project" value="UniProtKB-KW"/>
</dbReference>
<organism evidence="8 9">
    <name type="scientific">Gossypium darwinii</name>
    <name type="common">Darwin's cotton</name>
    <name type="synonym">Gossypium barbadense var. darwinii</name>
    <dbReference type="NCBI Taxonomy" id="34276"/>
    <lineage>
        <taxon>Eukaryota</taxon>
        <taxon>Viridiplantae</taxon>
        <taxon>Streptophyta</taxon>
        <taxon>Embryophyta</taxon>
        <taxon>Tracheophyta</taxon>
        <taxon>Spermatophyta</taxon>
        <taxon>Magnoliopsida</taxon>
        <taxon>eudicotyledons</taxon>
        <taxon>Gunneridae</taxon>
        <taxon>Pentapetalae</taxon>
        <taxon>rosids</taxon>
        <taxon>malvids</taxon>
        <taxon>Malvales</taxon>
        <taxon>Malvaceae</taxon>
        <taxon>Malvoideae</taxon>
        <taxon>Gossypium</taxon>
    </lineage>
</organism>
<dbReference type="EC" id="3.6.4.13" evidence="1"/>
<dbReference type="GO" id="GO:0016787">
    <property type="term" value="F:hydrolase activity"/>
    <property type="evidence" value="ECO:0007669"/>
    <property type="project" value="UniProtKB-KW"/>
</dbReference>
<evidence type="ECO:0000259" key="7">
    <source>
        <dbReference type="PROSITE" id="PS51194"/>
    </source>
</evidence>
<name>A0A5D2AZI9_GOSDA</name>
<feature type="domain" description="Helicase C-terminal" evidence="7">
    <location>
        <begin position="139"/>
        <end position="293"/>
    </location>
</feature>
<dbReference type="Pfam" id="PF00270">
    <property type="entry name" value="DEAD"/>
    <property type="match status" value="1"/>
</dbReference>
<sequence length="293" mass="33499">MQITKVARMLAAARHMDPELEQKSYTVMALLDGGMLRRHKSWLKAEPPAIVVATIGSLSQLLEKQIFKPDSLRVLVVDEVDFLFKSSKQVSSLRKLLTSYSSCNNRQTVFASASILQHRRFIHDCIQQKWTKGDVVHVHVNRIMPMPACLYHRFVSEKSKKSGQASSTTVLIDFLRASYEGPLDILLLEEDMNFNSRAASLTDVRKGDGYLLVSTDIVARGIDLPETTHIYNFDLPKTAIDYLHRAGRTGRKPFSDKKYYVTNIILSEERFVLQRFENELMFHCEELIMETQG</sequence>
<dbReference type="PROSITE" id="PS51194">
    <property type="entry name" value="HELICASE_CTER"/>
    <property type="match status" value="1"/>
</dbReference>
<dbReference type="PANTHER" id="PTHR47963">
    <property type="entry name" value="DEAD-BOX ATP-DEPENDENT RNA HELICASE 47, MITOCHONDRIAL"/>
    <property type="match status" value="1"/>
</dbReference>
<dbReference type="SUPFAM" id="SSF52540">
    <property type="entry name" value="P-loop containing nucleoside triphosphate hydrolases"/>
    <property type="match status" value="1"/>
</dbReference>
<keyword evidence="4" id="KW-0347">Helicase</keyword>
<proteinExistence type="predicted"/>
<dbReference type="InterPro" id="IPR001650">
    <property type="entry name" value="Helicase_C-like"/>
</dbReference>
<dbReference type="InterPro" id="IPR027417">
    <property type="entry name" value="P-loop_NTPase"/>
</dbReference>
<reference evidence="8 9" key="1">
    <citation type="submission" date="2019-06" db="EMBL/GenBank/DDBJ databases">
        <title>WGS assembly of Gossypium darwinii.</title>
        <authorList>
            <person name="Chen Z.J."/>
            <person name="Sreedasyam A."/>
            <person name="Ando A."/>
            <person name="Song Q."/>
            <person name="De L."/>
            <person name="Hulse-Kemp A."/>
            <person name="Ding M."/>
            <person name="Ye W."/>
            <person name="Kirkbride R."/>
            <person name="Jenkins J."/>
            <person name="Plott C."/>
            <person name="Lovell J."/>
            <person name="Lin Y.-M."/>
            <person name="Vaughn R."/>
            <person name="Liu B."/>
            <person name="Li W."/>
            <person name="Simpson S."/>
            <person name="Scheffler B."/>
            <person name="Saski C."/>
            <person name="Grover C."/>
            <person name="Hu G."/>
            <person name="Conover J."/>
            <person name="Carlson J."/>
            <person name="Shu S."/>
            <person name="Boston L."/>
            <person name="Williams M."/>
            <person name="Peterson D."/>
            <person name="Mcgee K."/>
            <person name="Jones D."/>
            <person name="Wendel J."/>
            <person name="Stelly D."/>
            <person name="Grimwood J."/>
            <person name="Schmutz J."/>
        </authorList>
    </citation>
    <scope>NUCLEOTIDE SEQUENCE [LARGE SCALE GENOMIC DNA]</scope>
    <source>
        <strain evidence="8">1808015.09</strain>
    </source>
</reference>
<dbReference type="Pfam" id="PF00271">
    <property type="entry name" value="Helicase_C"/>
    <property type="match status" value="1"/>
</dbReference>
<dbReference type="Gene3D" id="3.40.50.300">
    <property type="entry name" value="P-loop containing nucleotide triphosphate hydrolases"/>
    <property type="match status" value="2"/>
</dbReference>
<dbReference type="PANTHER" id="PTHR47963:SF10">
    <property type="entry name" value="ATP-DEPENDENT RNA HELICASE DDX6_DHH1"/>
    <property type="match status" value="1"/>
</dbReference>
<keyword evidence="5" id="KW-0067">ATP-binding</keyword>
<dbReference type="AlphaFoldDB" id="A0A5D2AZI9"/>
<evidence type="ECO:0000256" key="1">
    <source>
        <dbReference type="ARBA" id="ARBA00012552"/>
    </source>
</evidence>
<comment type="catalytic activity">
    <reaction evidence="6">
        <text>ATP + H2O = ADP + phosphate + H(+)</text>
        <dbReference type="Rhea" id="RHEA:13065"/>
        <dbReference type="ChEBI" id="CHEBI:15377"/>
        <dbReference type="ChEBI" id="CHEBI:15378"/>
        <dbReference type="ChEBI" id="CHEBI:30616"/>
        <dbReference type="ChEBI" id="CHEBI:43474"/>
        <dbReference type="ChEBI" id="CHEBI:456216"/>
        <dbReference type="EC" id="3.6.4.13"/>
    </reaction>
</comment>